<dbReference type="Gene3D" id="3.40.1350.10">
    <property type="match status" value="1"/>
</dbReference>
<dbReference type="InterPro" id="IPR043714">
    <property type="entry name" value="DUF5655"/>
</dbReference>
<reference evidence="2" key="1">
    <citation type="submission" date="2021-11" db="EMBL/GenBank/DDBJ databases">
        <title>Description of novel Flavobacterium species.</title>
        <authorList>
            <person name="Saticioglu I.B."/>
            <person name="Ay H."/>
            <person name="Altun S."/>
            <person name="Duman M."/>
        </authorList>
    </citation>
    <scope>NUCLEOTIDE SEQUENCE</scope>
    <source>
        <strain evidence="2">F-65</strain>
    </source>
</reference>
<dbReference type="RefSeq" id="WP_229986765.1">
    <property type="nucleotide sequence ID" value="NZ_JAJJMO010000001.1"/>
</dbReference>
<protein>
    <submittedName>
        <fullName evidence="2">DUF5655 domain-containing protein</fullName>
    </submittedName>
</protein>
<comment type="caution">
    <text evidence="2">The sequence shown here is derived from an EMBL/GenBank/DDBJ whole genome shotgun (WGS) entry which is preliminary data.</text>
</comment>
<dbReference type="Pfam" id="PF18899">
    <property type="entry name" value="DUF5655"/>
    <property type="match status" value="1"/>
</dbReference>
<evidence type="ECO:0000313" key="2">
    <source>
        <dbReference type="EMBL" id="MCC9070006.1"/>
    </source>
</evidence>
<proteinExistence type="predicted"/>
<evidence type="ECO:0000259" key="1">
    <source>
        <dbReference type="Pfam" id="PF18899"/>
    </source>
</evidence>
<name>A0ABS8MML4_9FLAO</name>
<feature type="domain" description="DUF5655" evidence="1">
    <location>
        <begin position="192"/>
        <end position="300"/>
    </location>
</feature>
<evidence type="ECO:0000313" key="3">
    <source>
        <dbReference type="Proteomes" id="UP001430919"/>
    </source>
</evidence>
<dbReference type="Proteomes" id="UP001430919">
    <property type="component" value="Unassembled WGS sequence"/>
</dbReference>
<dbReference type="InterPro" id="IPR011856">
    <property type="entry name" value="tRNA_endonuc-like_dom_sf"/>
</dbReference>
<organism evidence="2 3">
    <name type="scientific">Flavobacterium pisciphilum</name>
    <dbReference type="NCBI Taxonomy" id="2893755"/>
    <lineage>
        <taxon>Bacteria</taxon>
        <taxon>Pseudomonadati</taxon>
        <taxon>Bacteroidota</taxon>
        <taxon>Flavobacteriia</taxon>
        <taxon>Flavobacteriales</taxon>
        <taxon>Flavobacteriaceae</taxon>
        <taxon>Flavobacterium</taxon>
    </lineage>
</organism>
<keyword evidence="3" id="KW-1185">Reference proteome</keyword>
<dbReference type="EMBL" id="JAJJMO010000001">
    <property type="protein sequence ID" value="MCC9070006.1"/>
    <property type="molecule type" value="Genomic_DNA"/>
</dbReference>
<sequence length="301" mass="34847">MNIFTRNKNLMTSLKEINFKLEKDIQNLFEGNLDKITNLKLIKSEFTIKSNRIDTLAFDEESKAFVIIEYKRNQNYSVIDQGVSYLNLMLEYRADFIVEYNETQKGNLKRSDVDWSQSRIVFVSPSFTDFQKQSSNFKDLAIELWEIKQFENDIVIINPIKKSKSAPSIKLVQQNEGSDISKVIKEIVVYTEDSHLNGKSDEMLELYDSYKNAILALSPDIEIVPKKKYIAFKLKSNIVDVNVQQNKMIFWINMKKGTLDDPKKITIDASVKGHHGNGDYELKVSDTKNLEYIMSLIKQAL</sequence>
<accession>A0ABS8MML4</accession>
<gene>
    <name evidence="2" type="ORF">LNQ49_00110</name>
</gene>